<evidence type="ECO:0000256" key="3">
    <source>
        <dbReference type="SAM" id="SignalP"/>
    </source>
</evidence>
<dbReference type="Proteomes" id="UP000317369">
    <property type="component" value="Chromosome"/>
</dbReference>
<accession>A0A517YRC8</accession>
<keyword evidence="3" id="KW-0732">Signal</keyword>
<name>A0A517YRC8_9BACT</name>
<keyword evidence="5" id="KW-1185">Reference proteome</keyword>
<reference evidence="4 5" key="1">
    <citation type="submission" date="2019-02" db="EMBL/GenBank/DDBJ databases">
        <title>Deep-cultivation of Planctomycetes and their phenomic and genomic characterization uncovers novel biology.</title>
        <authorList>
            <person name="Wiegand S."/>
            <person name="Jogler M."/>
            <person name="Boedeker C."/>
            <person name="Pinto D."/>
            <person name="Vollmers J."/>
            <person name="Rivas-Marin E."/>
            <person name="Kohn T."/>
            <person name="Peeters S.H."/>
            <person name="Heuer A."/>
            <person name="Rast P."/>
            <person name="Oberbeckmann S."/>
            <person name="Bunk B."/>
            <person name="Jeske O."/>
            <person name="Meyerdierks A."/>
            <person name="Storesund J.E."/>
            <person name="Kallscheuer N."/>
            <person name="Luecker S."/>
            <person name="Lage O.M."/>
            <person name="Pohl T."/>
            <person name="Merkel B.J."/>
            <person name="Hornburger P."/>
            <person name="Mueller R.-W."/>
            <person name="Bruemmer F."/>
            <person name="Labrenz M."/>
            <person name="Spormann A.M."/>
            <person name="Op den Camp H."/>
            <person name="Overmann J."/>
            <person name="Amann R."/>
            <person name="Jetten M.S.M."/>
            <person name="Mascher T."/>
            <person name="Medema M.H."/>
            <person name="Devos D.P."/>
            <person name="Kaster A.-K."/>
            <person name="Ovreas L."/>
            <person name="Rohde M."/>
            <person name="Galperin M.Y."/>
            <person name="Jogler C."/>
        </authorList>
    </citation>
    <scope>NUCLEOTIDE SEQUENCE [LARGE SCALE GENOMIC DNA]</scope>
    <source>
        <strain evidence="4 5">KS4</strain>
    </source>
</reference>
<dbReference type="KEGG" id="pcor:KS4_08130"/>
<dbReference type="RefSeq" id="WP_145074886.1">
    <property type="nucleotide sequence ID" value="NZ_CP036425.1"/>
</dbReference>
<protein>
    <submittedName>
        <fullName evidence="4">Uncharacterized protein</fullName>
    </submittedName>
</protein>
<feature type="compositionally biased region" description="Polar residues" evidence="2">
    <location>
        <begin position="46"/>
        <end position="58"/>
    </location>
</feature>
<dbReference type="EMBL" id="CP036425">
    <property type="protein sequence ID" value="QDU32779.1"/>
    <property type="molecule type" value="Genomic_DNA"/>
</dbReference>
<feature type="coiled-coil region" evidence="1">
    <location>
        <begin position="62"/>
        <end position="96"/>
    </location>
</feature>
<feature type="chain" id="PRO_5021917435" evidence="3">
    <location>
        <begin position="27"/>
        <end position="234"/>
    </location>
</feature>
<evidence type="ECO:0000256" key="2">
    <source>
        <dbReference type="SAM" id="MobiDB-lite"/>
    </source>
</evidence>
<evidence type="ECO:0000313" key="5">
    <source>
        <dbReference type="Proteomes" id="UP000317369"/>
    </source>
</evidence>
<feature type="compositionally biased region" description="Low complexity" evidence="2">
    <location>
        <begin position="29"/>
        <end position="40"/>
    </location>
</feature>
<organism evidence="4 5">
    <name type="scientific">Poriferisphaera corsica</name>
    <dbReference type="NCBI Taxonomy" id="2528020"/>
    <lineage>
        <taxon>Bacteria</taxon>
        <taxon>Pseudomonadati</taxon>
        <taxon>Planctomycetota</taxon>
        <taxon>Phycisphaerae</taxon>
        <taxon>Phycisphaerales</taxon>
        <taxon>Phycisphaeraceae</taxon>
        <taxon>Poriferisphaera</taxon>
    </lineage>
</organism>
<feature type="signal peptide" evidence="3">
    <location>
        <begin position="1"/>
        <end position="26"/>
    </location>
</feature>
<dbReference type="AlphaFoldDB" id="A0A517YRC8"/>
<evidence type="ECO:0000313" key="4">
    <source>
        <dbReference type="EMBL" id="QDU32779.1"/>
    </source>
</evidence>
<evidence type="ECO:0000256" key="1">
    <source>
        <dbReference type="SAM" id="Coils"/>
    </source>
</evidence>
<gene>
    <name evidence="4" type="ORF">KS4_08130</name>
</gene>
<feature type="region of interest" description="Disordered" evidence="2">
    <location>
        <begin position="29"/>
        <end position="58"/>
    </location>
</feature>
<sequence length="234" mass="26262" precursor="true">MYYANKPIYHFIVLLTLCLASPCLLAQSDTPPSSSSSSTDVELDLESTTHGEPTSSISPEQLEELLDQIQTLQQNYDKLKAEYDLLTEKAAALENKLNRQVQPNEIPANANYALRYTFRKLTSKEIQKLDTQLQAGGVVHSHKDILDNYIAAQITIRNMSKKPQRYNLDVGLTNQKLKPSADNSNTDFLDNFSISTDYIQPRRAYTATKFLNNVGSKENYLIATNASAFMISSK</sequence>
<keyword evidence="1" id="KW-0175">Coiled coil</keyword>
<proteinExistence type="predicted"/>